<sequence>MATGAADGLFRSLYEGCIAGCDIGIERRPYHRNCSCALHDKSRGNCPHAFPKCKNVSYPIRRAWSEGCLAMAAASCHSSPSSSPAFSGVHGAGKHRLVSYKEEEEEDKPAPATV</sequence>
<proteinExistence type="predicted"/>
<accession>A0A061GQ94</accession>
<name>A0A061GQ94_THECC</name>
<gene>
    <name evidence="1" type="ORF">TCM_038276</name>
</gene>
<protein>
    <submittedName>
        <fullName evidence="1">Uncharacterized protein</fullName>
    </submittedName>
</protein>
<dbReference type="Proteomes" id="UP000026915">
    <property type="component" value="Chromosome 9"/>
</dbReference>
<dbReference type="Gramene" id="EOY31322">
    <property type="protein sequence ID" value="EOY31322"/>
    <property type="gene ID" value="TCM_038276"/>
</dbReference>
<dbReference type="eggNOG" id="ENOG502S480">
    <property type="taxonomic scope" value="Eukaryota"/>
</dbReference>
<dbReference type="InParanoid" id="A0A061GQ94"/>
<evidence type="ECO:0000313" key="2">
    <source>
        <dbReference type="Proteomes" id="UP000026915"/>
    </source>
</evidence>
<organism evidence="1 2">
    <name type="scientific">Theobroma cacao</name>
    <name type="common">Cacao</name>
    <name type="synonym">Cocoa</name>
    <dbReference type="NCBI Taxonomy" id="3641"/>
    <lineage>
        <taxon>Eukaryota</taxon>
        <taxon>Viridiplantae</taxon>
        <taxon>Streptophyta</taxon>
        <taxon>Embryophyta</taxon>
        <taxon>Tracheophyta</taxon>
        <taxon>Spermatophyta</taxon>
        <taxon>Magnoliopsida</taxon>
        <taxon>eudicotyledons</taxon>
        <taxon>Gunneridae</taxon>
        <taxon>Pentapetalae</taxon>
        <taxon>rosids</taxon>
        <taxon>malvids</taxon>
        <taxon>Malvales</taxon>
        <taxon>Malvaceae</taxon>
        <taxon>Byttnerioideae</taxon>
        <taxon>Theobroma</taxon>
    </lineage>
</organism>
<evidence type="ECO:0000313" key="1">
    <source>
        <dbReference type="EMBL" id="EOY31322.1"/>
    </source>
</evidence>
<keyword evidence="2" id="KW-1185">Reference proteome</keyword>
<dbReference type="HOGENOM" id="CLU_156814_0_0_1"/>
<dbReference type="PANTHER" id="PTHR35121:SF2">
    <property type="entry name" value="SWIM-TYPE DOMAIN-CONTAINING PROTEIN"/>
    <property type="match status" value="1"/>
</dbReference>
<dbReference type="FunCoup" id="A0A061GQ94">
    <property type="interactions" value="55"/>
</dbReference>
<reference evidence="1 2" key="1">
    <citation type="journal article" date="2013" name="Genome Biol.">
        <title>The genome sequence of the most widely cultivated cacao type and its use to identify candidate genes regulating pod color.</title>
        <authorList>
            <person name="Motamayor J.C."/>
            <person name="Mockaitis K."/>
            <person name="Schmutz J."/>
            <person name="Haiminen N."/>
            <person name="Iii D.L."/>
            <person name="Cornejo O."/>
            <person name="Findley S.D."/>
            <person name="Zheng P."/>
            <person name="Utro F."/>
            <person name="Royaert S."/>
            <person name="Saski C."/>
            <person name="Jenkins J."/>
            <person name="Podicheti R."/>
            <person name="Zhao M."/>
            <person name="Scheffler B.E."/>
            <person name="Stack J.C."/>
            <person name="Feltus F.A."/>
            <person name="Mustiga G.M."/>
            <person name="Amores F."/>
            <person name="Phillips W."/>
            <person name="Marelli J.P."/>
            <person name="May G.D."/>
            <person name="Shapiro H."/>
            <person name="Ma J."/>
            <person name="Bustamante C.D."/>
            <person name="Schnell R.J."/>
            <person name="Main D."/>
            <person name="Gilbert D."/>
            <person name="Parida L."/>
            <person name="Kuhn D.N."/>
        </authorList>
    </citation>
    <scope>NUCLEOTIDE SEQUENCE [LARGE SCALE GENOMIC DNA]</scope>
    <source>
        <strain evidence="2">cv. Matina 1-6</strain>
    </source>
</reference>
<dbReference type="AlphaFoldDB" id="A0A061GQ94"/>
<dbReference type="OMA" id="ISECDIN"/>
<dbReference type="EMBL" id="CM001887">
    <property type="protein sequence ID" value="EOY31322.1"/>
    <property type="molecule type" value="Genomic_DNA"/>
</dbReference>
<dbReference type="PANTHER" id="PTHR35121">
    <property type="entry name" value="HOMEODOMAIN PROTEIN 8, PUTATIVE-RELATED"/>
    <property type="match status" value="1"/>
</dbReference>